<proteinExistence type="predicted"/>
<organism evidence="1 2">
    <name type="scientific">Artomyces pyxidatus</name>
    <dbReference type="NCBI Taxonomy" id="48021"/>
    <lineage>
        <taxon>Eukaryota</taxon>
        <taxon>Fungi</taxon>
        <taxon>Dikarya</taxon>
        <taxon>Basidiomycota</taxon>
        <taxon>Agaricomycotina</taxon>
        <taxon>Agaricomycetes</taxon>
        <taxon>Russulales</taxon>
        <taxon>Auriscalpiaceae</taxon>
        <taxon>Artomyces</taxon>
    </lineage>
</organism>
<reference evidence="1" key="1">
    <citation type="submission" date="2021-03" db="EMBL/GenBank/DDBJ databases">
        <authorList>
            <consortium name="DOE Joint Genome Institute"/>
            <person name="Ahrendt S."/>
            <person name="Looney B.P."/>
            <person name="Miyauchi S."/>
            <person name="Morin E."/>
            <person name="Drula E."/>
            <person name="Courty P.E."/>
            <person name="Chicoki N."/>
            <person name="Fauchery L."/>
            <person name="Kohler A."/>
            <person name="Kuo A."/>
            <person name="Labutti K."/>
            <person name="Pangilinan J."/>
            <person name="Lipzen A."/>
            <person name="Riley R."/>
            <person name="Andreopoulos W."/>
            <person name="He G."/>
            <person name="Johnson J."/>
            <person name="Barry K.W."/>
            <person name="Grigoriev I.V."/>
            <person name="Nagy L."/>
            <person name="Hibbett D."/>
            <person name="Henrissat B."/>
            <person name="Matheny P.B."/>
            <person name="Labbe J."/>
            <person name="Martin F."/>
        </authorList>
    </citation>
    <scope>NUCLEOTIDE SEQUENCE</scope>
    <source>
        <strain evidence="1">HHB10654</strain>
    </source>
</reference>
<accession>A0ACB8THT7</accession>
<feature type="non-terminal residue" evidence="1">
    <location>
        <position position="1"/>
    </location>
</feature>
<evidence type="ECO:0000313" key="1">
    <source>
        <dbReference type="EMBL" id="KAI0067979.1"/>
    </source>
</evidence>
<gene>
    <name evidence="1" type="ORF">BV25DRAFT_1793269</name>
</gene>
<evidence type="ECO:0000313" key="2">
    <source>
        <dbReference type="Proteomes" id="UP000814140"/>
    </source>
</evidence>
<dbReference type="EMBL" id="MU277188">
    <property type="protein sequence ID" value="KAI0067979.1"/>
    <property type="molecule type" value="Genomic_DNA"/>
</dbReference>
<dbReference type="Proteomes" id="UP000814140">
    <property type="component" value="Unassembled WGS sequence"/>
</dbReference>
<keyword evidence="2" id="KW-1185">Reference proteome</keyword>
<reference evidence="1" key="2">
    <citation type="journal article" date="2022" name="New Phytol.">
        <title>Evolutionary transition to the ectomycorrhizal habit in the genomes of a hyperdiverse lineage of mushroom-forming fungi.</title>
        <authorList>
            <person name="Looney B."/>
            <person name="Miyauchi S."/>
            <person name="Morin E."/>
            <person name="Drula E."/>
            <person name="Courty P.E."/>
            <person name="Kohler A."/>
            <person name="Kuo A."/>
            <person name="LaButti K."/>
            <person name="Pangilinan J."/>
            <person name="Lipzen A."/>
            <person name="Riley R."/>
            <person name="Andreopoulos W."/>
            <person name="He G."/>
            <person name="Johnson J."/>
            <person name="Nolan M."/>
            <person name="Tritt A."/>
            <person name="Barry K.W."/>
            <person name="Grigoriev I.V."/>
            <person name="Nagy L.G."/>
            <person name="Hibbett D."/>
            <person name="Henrissat B."/>
            <person name="Matheny P.B."/>
            <person name="Labbe J."/>
            <person name="Martin F.M."/>
        </authorList>
    </citation>
    <scope>NUCLEOTIDE SEQUENCE</scope>
    <source>
        <strain evidence="1">HHB10654</strain>
    </source>
</reference>
<comment type="caution">
    <text evidence="1">The sequence shown here is derived from an EMBL/GenBank/DDBJ whole genome shotgun (WGS) entry which is preliminary data.</text>
</comment>
<name>A0ACB8THT7_9AGAM</name>
<protein>
    <submittedName>
        <fullName evidence="1">Kinase-like protein</fullName>
    </submittedName>
</protein>
<sequence>AVQELHNLGIVHCDLKPDNLLLTHSGHIVISDFGSAYQHPEENRKELWNATRKVYPVSTLNYSAPELLNDSHLEKVGYTSQVDLWACAVIIAEWCFGLQKVLLTRTSLHRR</sequence>